<gene>
    <name evidence="1" type="ORF">CTRI78_v011615</name>
</gene>
<sequence>MRKKECINGGRKLVLDKRTLKLPLGLIRTSLNSSRPPSTPAPHEAILKPVLSTIHHHHDYERAPPLS</sequence>
<evidence type="ECO:0000313" key="1">
    <source>
        <dbReference type="EMBL" id="TDZ34334.1"/>
    </source>
</evidence>
<organism evidence="1 2">
    <name type="scientific">Colletotrichum trifolii</name>
    <dbReference type="NCBI Taxonomy" id="5466"/>
    <lineage>
        <taxon>Eukaryota</taxon>
        <taxon>Fungi</taxon>
        <taxon>Dikarya</taxon>
        <taxon>Ascomycota</taxon>
        <taxon>Pezizomycotina</taxon>
        <taxon>Sordariomycetes</taxon>
        <taxon>Hypocreomycetidae</taxon>
        <taxon>Glomerellales</taxon>
        <taxon>Glomerellaceae</taxon>
        <taxon>Colletotrichum</taxon>
        <taxon>Colletotrichum orbiculare species complex</taxon>
    </lineage>
</organism>
<name>A0A4R8QEA1_COLTR</name>
<protein>
    <submittedName>
        <fullName evidence="1">Uncharacterized protein</fullName>
    </submittedName>
</protein>
<keyword evidence="2" id="KW-1185">Reference proteome</keyword>
<evidence type="ECO:0000313" key="2">
    <source>
        <dbReference type="Proteomes" id="UP000295703"/>
    </source>
</evidence>
<reference evidence="1 2" key="1">
    <citation type="submission" date="2018-12" db="EMBL/GenBank/DDBJ databases">
        <title>Genome sequence and assembly of Colletotrichum trifolii.</title>
        <authorList>
            <person name="Gan P."/>
            <person name="Shirasu K."/>
        </authorList>
    </citation>
    <scope>NUCLEOTIDE SEQUENCE [LARGE SCALE GENOMIC DNA]</scope>
    <source>
        <strain evidence="1 2">543-2</strain>
    </source>
</reference>
<dbReference type="Proteomes" id="UP000295703">
    <property type="component" value="Unassembled WGS sequence"/>
</dbReference>
<accession>A0A4R8QEA1</accession>
<comment type="caution">
    <text evidence="1">The sequence shown here is derived from an EMBL/GenBank/DDBJ whole genome shotgun (WGS) entry which is preliminary data.</text>
</comment>
<dbReference type="EMBL" id="RYZW01000391">
    <property type="protein sequence ID" value="TDZ34334.1"/>
    <property type="molecule type" value="Genomic_DNA"/>
</dbReference>
<proteinExistence type="predicted"/>
<dbReference type="AlphaFoldDB" id="A0A4R8QEA1"/>